<dbReference type="Proteomes" id="UP000032414">
    <property type="component" value="Chromosome I"/>
</dbReference>
<evidence type="ECO:0000313" key="2">
    <source>
        <dbReference type="EMBL" id="SCY62435.1"/>
    </source>
</evidence>
<dbReference type="Proteomes" id="UP000182998">
    <property type="component" value="Unassembled WGS sequence"/>
</dbReference>
<dbReference type="RefSeq" id="WP_172838913.1">
    <property type="nucleotide sequence ID" value="NZ_CP020614.1"/>
</dbReference>
<reference evidence="2 4" key="3">
    <citation type="submission" date="2016-10" db="EMBL/GenBank/DDBJ databases">
        <authorList>
            <person name="Varghese N."/>
            <person name="Submissions S."/>
        </authorList>
    </citation>
    <scope>NUCLEOTIDE SEQUENCE [LARGE SCALE GENOMIC DNA]</scope>
    <source>
        <strain evidence="2 4">ATCC 33218</strain>
    </source>
</reference>
<reference evidence="3" key="1">
    <citation type="submission" date="2014-09" db="EMBL/GenBank/DDBJ databases">
        <authorList>
            <person name="Gomez-Valero L."/>
        </authorList>
    </citation>
    <scope>NUCLEOTIDE SEQUENCE [LARGE SCALE GENOMIC DNA]</scope>
    <source>
        <strain evidence="3">ATCC33218</strain>
    </source>
</reference>
<dbReference type="EMBL" id="FMVN01000011">
    <property type="protein sequence ID" value="SCY62435.1"/>
    <property type="molecule type" value="Genomic_DNA"/>
</dbReference>
<organism evidence="1 3">
    <name type="scientific">Legionella micdadei</name>
    <name type="common">Tatlockia micdadei</name>
    <dbReference type="NCBI Taxonomy" id="451"/>
    <lineage>
        <taxon>Bacteria</taxon>
        <taxon>Pseudomonadati</taxon>
        <taxon>Pseudomonadota</taxon>
        <taxon>Gammaproteobacteria</taxon>
        <taxon>Legionellales</taxon>
        <taxon>Legionellaceae</taxon>
        <taxon>Legionella</taxon>
    </lineage>
</organism>
<gene>
    <name evidence="1" type="ORF">LMI_0736</name>
    <name evidence="2" type="ORF">SAMN02982997_02291</name>
</gene>
<dbReference type="KEGG" id="tmc:LMI_0736"/>
<evidence type="ECO:0000313" key="4">
    <source>
        <dbReference type="Proteomes" id="UP000182998"/>
    </source>
</evidence>
<dbReference type="EMBL" id="LN614830">
    <property type="protein sequence ID" value="CEG60059.1"/>
    <property type="molecule type" value="Genomic_DNA"/>
</dbReference>
<dbReference type="HOGENOM" id="CLU_2940264_0_0_6"/>
<accession>A0A098GC43</accession>
<sequence>MVAVLPLSFSFRTDHYDLLLENRVLGIKPEFQAKVGHIIAQLYSSCNTLHQKYHTLDKLL</sequence>
<reference evidence="1" key="2">
    <citation type="submission" date="2014-09" db="EMBL/GenBank/DDBJ databases">
        <authorList>
            <person name="GOMEZ-VALERO Laura"/>
        </authorList>
    </citation>
    <scope>NUCLEOTIDE SEQUENCE</scope>
    <source>
        <strain evidence="1">ATCC33218</strain>
    </source>
</reference>
<name>A0A098GC43_LEGMI</name>
<evidence type="ECO:0000313" key="3">
    <source>
        <dbReference type="Proteomes" id="UP000032414"/>
    </source>
</evidence>
<protein>
    <submittedName>
        <fullName evidence="1">Uncharacterized protein</fullName>
    </submittedName>
</protein>
<keyword evidence="4" id="KW-1185">Reference proteome</keyword>
<proteinExistence type="predicted"/>
<dbReference type="AlphaFoldDB" id="A0A098GC43"/>
<evidence type="ECO:0000313" key="1">
    <source>
        <dbReference type="EMBL" id="CEG60059.1"/>
    </source>
</evidence>